<sequence>MPYWISLPTEILENIFRQFETKPVRIPETIANKQIQIFTKDVLQLQLTCKSWSSAAQSIIYRCAALRNVSKLDKFIRTLINSDTGVLVEKIYICFEADPPELLVSPVTSIAQHCPNLKILCTNDFIVDILWEVIERERSRGFFTKLEVMPILNHYSNNDISMVKYNAAAFRLRQTLREVVIYDMNEVLYEDRLLDFPNIDTVCFDFTKYNNIYTVDQQMKNHLSIEAVNICFEDNERYITVNDTHRNVISHACSQIKRLRVESPLFTRRLFSYIMQVFPNLQNIVLFQNRYRDDEILLPLAEAAQLFYYLMKIRNADALFHFSGTQDDFMLHIYDQNNKIQHLCLRYESQDVSSSVDIRIKKLTKVKLCVELTSAEGATATLPRTSLIEKSGCNLLYLDIDMTIKEEIEMDRNGDITLFDILRHCSNLRGFSIVNTLLHNFGVGFQLKERVYEKVTFEGGYFVDRDQSSSILRDTSIKYVDIFMPYTKFNTDDLSVYYLGKEGRFEKCPLLLEPLSSEIDKAALCISIECIDVRRITIVFNTRDWVPNIKYSIDFPL</sequence>
<dbReference type="EMBL" id="JAEPRE010000424">
    <property type="protein sequence ID" value="KAG2228540.1"/>
    <property type="molecule type" value="Genomic_DNA"/>
</dbReference>
<dbReference type="Proteomes" id="UP000613177">
    <property type="component" value="Unassembled WGS sequence"/>
</dbReference>
<evidence type="ECO:0000313" key="2">
    <source>
        <dbReference type="Proteomes" id="UP000613177"/>
    </source>
</evidence>
<dbReference type="AlphaFoldDB" id="A0A8H7SHB7"/>
<comment type="caution">
    <text evidence="1">The sequence shown here is derived from an EMBL/GenBank/DDBJ whole genome shotgun (WGS) entry which is preliminary data.</text>
</comment>
<evidence type="ECO:0008006" key="3">
    <source>
        <dbReference type="Google" id="ProtNLM"/>
    </source>
</evidence>
<proteinExistence type="predicted"/>
<accession>A0A8H7SHB7</accession>
<dbReference type="InterPro" id="IPR032675">
    <property type="entry name" value="LRR_dom_sf"/>
</dbReference>
<gene>
    <name evidence="1" type="ORF">INT48_005877</name>
</gene>
<dbReference type="Gene3D" id="3.80.10.10">
    <property type="entry name" value="Ribonuclease Inhibitor"/>
    <property type="match status" value="1"/>
</dbReference>
<keyword evidence="2" id="KW-1185">Reference proteome</keyword>
<organism evidence="1 2">
    <name type="scientific">Thamnidium elegans</name>
    <dbReference type="NCBI Taxonomy" id="101142"/>
    <lineage>
        <taxon>Eukaryota</taxon>
        <taxon>Fungi</taxon>
        <taxon>Fungi incertae sedis</taxon>
        <taxon>Mucoromycota</taxon>
        <taxon>Mucoromycotina</taxon>
        <taxon>Mucoromycetes</taxon>
        <taxon>Mucorales</taxon>
        <taxon>Mucorineae</taxon>
        <taxon>Mucoraceae</taxon>
        <taxon>Thamnidium</taxon>
    </lineage>
</organism>
<evidence type="ECO:0000313" key="1">
    <source>
        <dbReference type="EMBL" id="KAG2228540.1"/>
    </source>
</evidence>
<name>A0A8H7SHB7_9FUNG</name>
<reference evidence="1" key="1">
    <citation type="submission" date="2021-01" db="EMBL/GenBank/DDBJ databases">
        <title>Metabolic potential, ecology and presence of endohyphal bacteria is reflected in genomic diversity of Mucoromycotina.</title>
        <authorList>
            <person name="Muszewska A."/>
            <person name="Okrasinska A."/>
            <person name="Steczkiewicz K."/>
            <person name="Drgas O."/>
            <person name="Orlowska M."/>
            <person name="Perlinska-Lenart U."/>
            <person name="Aleksandrzak-Piekarczyk T."/>
            <person name="Szatraj K."/>
            <person name="Zielenkiewicz U."/>
            <person name="Pilsyk S."/>
            <person name="Malc E."/>
            <person name="Mieczkowski P."/>
            <person name="Kruszewska J.S."/>
            <person name="Biernat P."/>
            <person name="Pawlowska J."/>
        </authorList>
    </citation>
    <scope>NUCLEOTIDE SEQUENCE</scope>
    <source>
        <strain evidence="1">WA0000018081</strain>
    </source>
</reference>
<protein>
    <recommendedName>
        <fullName evidence="3">F-box domain-containing protein</fullName>
    </recommendedName>
</protein>